<organism evidence="2">
    <name type="scientific">Botryococcus braunii Showa</name>
    <dbReference type="NCBI Taxonomy" id="1202541"/>
    <lineage>
        <taxon>Eukaryota</taxon>
        <taxon>Viridiplantae</taxon>
        <taxon>Chlorophyta</taxon>
        <taxon>core chlorophytes</taxon>
        <taxon>Trebouxiophyceae</taxon>
        <taxon>Trebouxiophyceae incertae sedis</taxon>
        <taxon>Elliptochloris clade</taxon>
        <taxon>Botryococcus</taxon>
    </lineage>
</organism>
<name>A0A160YIN3_BOTBR</name>
<keyword evidence="2" id="KW-0808">Transferase</keyword>
<dbReference type="GO" id="GO:0003964">
    <property type="term" value="F:RNA-directed DNA polymerase activity"/>
    <property type="evidence" value="ECO:0007669"/>
    <property type="project" value="UniProtKB-KW"/>
</dbReference>
<geneLocation type="plastid" evidence="2"/>
<accession>A0A160YIN3</accession>
<dbReference type="EMBL" id="LT545991">
    <property type="protein sequence ID" value="CZT54073.1"/>
    <property type="molecule type" value="Genomic_DNA"/>
</dbReference>
<keyword evidence="2" id="KW-0695">RNA-directed DNA polymerase</keyword>
<proteinExistence type="predicted"/>
<dbReference type="AlphaFoldDB" id="A0A160YIN3"/>
<protein>
    <submittedName>
        <fullName evidence="2">Retron-type reverse transcriptase</fullName>
    </submittedName>
</protein>
<keyword evidence="2" id="KW-0934">Plastid</keyword>
<evidence type="ECO:0000259" key="1">
    <source>
        <dbReference type="Pfam" id="PF08388"/>
    </source>
</evidence>
<dbReference type="InterPro" id="IPR013597">
    <property type="entry name" value="Mat_intron_G2"/>
</dbReference>
<keyword evidence="2" id="KW-0548">Nucleotidyltransferase</keyword>
<evidence type="ECO:0000313" key="2">
    <source>
        <dbReference type="EMBL" id="CZT54073.1"/>
    </source>
</evidence>
<reference evidence="2" key="1">
    <citation type="journal article" date="2016" name="Genome Announc.">
        <title>Complete Chloroplast and Mitochondrial Genome Sequences of the Hydrocarbon Oil-Producing Green Microalga Botryococcus braunii Race B (Showa).</title>
        <authorList>
            <person name="Blifernez-Klassen O."/>
            <person name="Wibberg D."/>
            <person name="Winkler A."/>
            <person name="Blom J."/>
            <person name="Goesmann A."/>
            <person name="Kalinowski J."/>
            <person name="Kruse O."/>
        </authorList>
    </citation>
    <scope>NUCLEOTIDE SEQUENCE</scope>
    <source>
        <strain evidence="2">Showa</strain>
    </source>
</reference>
<dbReference type="Pfam" id="PF08388">
    <property type="entry name" value="GIIM"/>
    <property type="match status" value="1"/>
</dbReference>
<feature type="domain" description="Group II intron maturase-specific" evidence="1">
    <location>
        <begin position="4"/>
        <end position="76"/>
    </location>
</feature>
<sequence length="135" mass="16219">MEINLSEIFKKYRGSPAGLLIKELNPVIRGWTNYYKPFVKRKALEAMDNYLFQLQKRFILRTHPGKGHEWLNSRYFGIVADHPKDKWVFRSPENPSIYMLKHPWTAISRHTIVSTGYNFDDPFLYKYWEYRKSKG</sequence>